<dbReference type="GO" id="GO:0008398">
    <property type="term" value="F:sterol 14-demethylase activity"/>
    <property type="evidence" value="ECO:0007669"/>
    <property type="project" value="UniProtKB-EC"/>
</dbReference>
<evidence type="ECO:0000256" key="1">
    <source>
        <dbReference type="ARBA" id="ARBA00001971"/>
    </source>
</evidence>
<keyword evidence="12" id="KW-0756">Sterol biosynthesis</keyword>
<dbReference type="InterPro" id="IPR050529">
    <property type="entry name" value="CYP450_sterol_14alpha_dmase"/>
</dbReference>
<sequence length="486" mass="55275">MDVDNKFFNAAFLLVATLVVAKLISALIIPRSKKQLPPTIKAFPLIGGLIRFLKGPVVMLREEYPKLGSVFTLKLLNKNISFFIGPEVSAHFFKAPESDLSQQEVYRFNVPIFGPGVVFDVDYSVRQEQFRFFTEALRVTKLKGYVDQMVMEAEDYFSKWGDCGEVDLKYELEHLIILTASRCLLGQEIRNKLFADVSALFHDLDNGMLPISVIFPYLPIPAHRRRDQARKKLAEIFANIIASRKETGKSENDMLQCFIDSKYKDGRPTTESEVTGLLIAALFAGQHTSSITSTWTGAYLLCHKEYLSAVQDEQRSLMKKYGSKVDHDILSEMDVLYRCIKEALRLHPPLIMLLRSSHTDFSVTTRDGKEYEIPKGHIVATSPAFANRLPHIYKDPDRYDPDRFAVGREEDRAAGAFSYISFGGGRHGCLGEPFAYLQIKAIWSHLLRNFELELISPFPEVDWNAMVVGVKGKVMVRYKRRELPVN</sequence>
<comment type="catalytic activity">
    <reaction evidence="19">
        <text>a 14alpha-methyl steroid + 3 reduced [NADPH--hemoprotein reductase] + 3 O2 = a Delta(14) steroid + formate + 3 oxidized [NADPH--hemoprotein reductase] + 4 H2O + 4 H(+)</text>
        <dbReference type="Rhea" id="RHEA:54028"/>
        <dbReference type="Rhea" id="RHEA-COMP:11964"/>
        <dbReference type="Rhea" id="RHEA-COMP:11965"/>
        <dbReference type="ChEBI" id="CHEBI:15377"/>
        <dbReference type="ChEBI" id="CHEBI:15378"/>
        <dbReference type="ChEBI" id="CHEBI:15379"/>
        <dbReference type="ChEBI" id="CHEBI:15740"/>
        <dbReference type="ChEBI" id="CHEBI:57618"/>
        <dbReference type="ChEBI" id="CHEBI:58210"/>
        <dbReference type="ChEBI" id="CHEBI:138029"/>
        <dbReference type="ChEBI" id="CHEBI:138031"/>
        <dbReference type="EC" id="1.14.14.154"/>
    </reaction>
</comment>
<dbReference type="SUPFAM" id="SSF48264">
    <property type="entry name" value="Cytochrome P450"/>
    <property type="match status" value="1"/>
</dbReference>
<keyword evidence="11 20" id="KW-0408">Iron</keyword>
<evidence type="ECO:0000256" key="6">
    <source>
        <dbReference type="ARBA" id="ARBA00022617"/>
    </source>
</evidence>
<comment type="subcellular location">
    <subcellularLocation>
        <location evidence="2">Membrane</location>
        <topology evidence="2">Single-pass membrane protein</topology>
    </subcellularLocation>
</comment>
<comment type="cofactor">
    <cofactor evidence="1 20">
        <name>heme</name>
        <dbReference type="ChEBI" id="CHEBI:30413"/>
    </cofactor>
</comment>
<name>A0AA39DIF6_VITRO</name>
<evidence type="ECO:0000256" key="15">
    <source>
        <dbReference type="ARBA" id="ARBA00023136"/>
    </source>
</evidence>
<keyword evidence="15" id="KW-0472">Membrane</keyword>
<keyword evidence="8 20" id="KW-0479">Metal-binding</keyword>
<dbReference type="EC" id="1.14.14.154" evidence="18"/>
<evidence type="ECO:0000256" key="20">
    <source>
        <dbReference type="PIRSR" id="PIRSR602403-1"/>
    </source>
</evidence>
<dbReference type="Proteomes" id="UP001168098">
    <property type="component" value="Unassembled WGS sequence"/>
</dbReference>
<dbReference type="EMBL" id="JARBHA010000013">
    <property type="protein sequence ID" value="KAJ9685179.1"/>
    <property type="molecule type" value="Genomic_DNA"/>
</dbReference>
<comment type="caution">
    <text evidence="22">The sequence shown here is derived from an EMBL/GenBank/DDBJ whole genome shotgun (WGS) entry which is preliminary data.</text>
</comment>
<keyword evidence="17" id="KW-0753">Steroid metabolism</keyword>
<dbReference type="CDD" id="cd11042">
    <property type="entry name" value="CYP51-like"/>
    <property type="match status" value="1"/>
</dbReference>
<feature type="binding site" description="axial binding residue" evidence="20">
    <location>
        <position position="429"/>
    </location>
    <ligand>
        <name>heme</name>
        <dbReference type="ChEBI" id="CHEBI:30413"/>
    </ligand>
    <ligandPart>
        <name>Fe</name>
        <dbReference type="ChEBI" id="CHEBI:18248"/>
    </ligandPart>
</feature>
<evidence type="ECO:0000256" key="18">
    <source>
        <dbReference type="ARBA" id="ARBA00038974"/>
    </source>
</evidence>
<keyword evidence="5" id="KW-0489">Methyltransferase</keyword>
<dbReference type="InterPro" id="IPR017972">
    <property type="entry name" value="Cyt_P450_CS"/>
</dbReference>
<evidence type="ECO:0000256" key="16">
    <source>
        <dbReference type="ARBA" id="ARBA00023166"/>
    </source>
</evidence>
<evidence type="ECO:0000256" key="10">
    <source>
        <dbReference type="ARBA" id="ARBA00023002"/>
    </source>
</evidence>
<dbReference type="InterPro" id="IPR002403">
    <property type="entry name" value="Cyt_P450_E_grp-IV"/>
</dbReference>
<evidence type="ECO:0000256" key="13">
    <source>
        <dbReference type="ARBA" id="ARBA00023033"/>
    </source>
</evidence>
<comment type="similarity">
    <text evidence="3 21">Belongs to the cytochrome P450 family.</text>
</comment>
<dbReference type="PROSITE" id="PS00086">
    <property type="entry name" value="CYTOCHROME_P450"/>
    <property type="match status" value="1"/>
</dbReference>
<dbReference type="GO" id="GO:0008168">
    <property type="term" value="F:methyltransferase activity"/>
    <property type="evidence" value="ECO:0007669"/>
    <property type="project" value="UniProtKB-KW"/>
</dbReference>
<evidence type="ECO:0000256" key="2">
    <source>
        <dbReference type="ARBA" id="ARBA00004167"/>
    </source>
</evidence>
<protein>
    <recommendedName>
        <fullName evidence="18">sterol 14alpha-demethylase</fullName>
        <ecNumber evidence="18">1.14.14.154</ecNumber>
    </recommendedName>
</protein>
<dbReference type="GO" id="GO:0020037">
    <property type="term" value="F:heme binding"/>
    <property type="evidence" value="ECO:0007669"/>
    <property type="project" value="InterPro"/>
</dbReference>
<dbReference type="GO" id="GO:0016126">
    <property type="term" value="P:sterol biosynthetic process"/>
    <property type="evidence" value="ECO:0007669"/>
    <property type="project" value="UniProtKB-KW"/>
</dbReference>
<dbReference type="GO" id="GO:0032259">
    <property type="term" value="P:methylation"/>
    <property type="evidence" value="ECO:0007669"/>
    <property type="project" value="UniProtKB-KW"/>
</dbReference>
<evidence type="ECO:0000256" key="9">
    <source>
        <dbReference type="ARBA" id="ARBA00022955"/>
    </source>
</evidence>
<keyword evidence="4" id="KW-0444">Lipid biosynthesis</keyword>
<evidence type="ECO:0000256" key="14">
    <source>
        <dbReference type="ARBA" id="ARBA00023098"/>
    </source>
</evidence>
<organism evidence="22 23">
    <name type="scientific">Vitis rotundifolia</name>
    <name type="common">Muscadine grape</name>
    <dbReference type="NCBI Taxonomy" id="103349"/>
    <lineage>
        <taxon>Eukaryota</taxon>
        <taxon>Viridiplantae</taxon>
        <taxon>Streptophyta</taxon>
        <taxon>Embryophyta</taxon>
        <taxon>Tracheophyta</taxon>
        <taxon>Spermatophyta</taxon>
        <taxon>Magnoliopsida</taxon>
        <taxon>eudicotyledons</taxon>
        <taxon>Gunneridae</taxon>
        <taxon>Pentapetalae</taxon>
        <taxon>rosids</taxon>
        <taxon>Vitales</taxon>
        <taxon>Vitaceae</taxon>
        <taxon>Viteae</taxon>
        <taxon>Vitis</taxon>
    </lineage>
</organism>
<evidence type="ECO:0000256" key="12">
    <source>
        <dbReference type="ARBA" id="ARBA00023011"/>
    </source>
</evidence>
<dbReference type="PRINTS" id="PR00385">
    <property type="entry name" value="P450"/>
</dbReference>
<evidence type="ECO:0000256" key="11">
    <source>
        <dbReference type="ARBA" id="ARBA00023004"/>
    </source>
</evidence>
<dbReference type="Gene3D" id="1.10.630.10">
    <property type="entry name" value="Cytochrome P450"/>
    <property type="match status" value="1"/>
</dbReference>
<evidence type="ECO:0000256" key="7">
    <source>
        <dbReference type="ARBA" id="ARBA00022679"/>
    </source>
</evidence>
<reference evidence="22 23" key="1">
    <citation type="journal article" date="2023" name="BMC Biotechnol.">
        <title>Vitis rotundifolia cv Carlos genome sequencing.</title>
        <authorList>
            <person name="Huff M."/>
            <person name="Hulse-Kemp A."/>
            <person name="Scheffler B."/>
            <person name="Youngblood R."/>
            <person name="Simpson S."/>
            <person name="Babiker E."/>
            <person name="Staton M."/>
        </authorList>
    </citation>
    <scope>NUCLEOTIDE SEQUENCE [LARGE SCALE GENOMIC DNA]</scope>
    <source>
        <tissue evidence="22">Leaf</tissue>
    </source>
</reference>
<dbReference type="GO" id="GO:0005506">
    <property type="term" value="F:iron ion binding"/>
    <property type="evidence" value="ECO:0007669"/>
    <property type="project" value="InterPro"/>
</dbReference>
<keyword evidence="10 21" id="KW-0560">Oxidoreductase</keyword>
<keyword evidence="23" id="KW-1185">Reference proteome</keyword>
<dbReference type="FunFam" id="1.10.630.10:FF:000028">
    <property type="entry name" value="Cytochrome p450 51g1"/>
    <property type="match status" value="1"/>
</dbReference>
<keyword evidence="9" id="KW-0752">Steroid biosynthesis</keyword>
<dbReference type="PANTHER" id="PTHR24304:SF2">
    <property type="entry name" value="24-HYDROXYCHOLESTEROL 7-ALPHA-HYDROXYLASE"/>
    <property type="match status" value="1"/>
</dbReference>
<dbReference type="PANTHER" id="PTHR24304">
    <property type="entry name" value="CYTOCHROME P450 FAMILY 7"/>
    <property type="match status" value="1"/>
</dbReference>
<evidence type="ECO:0000256" key="4">
    <source>
        <dbReference type="ARBA" id="ARBA00022516"/>
    </source>
</evidence>
<evidence type="ECO:0000256" key="17">
    <source>
        <dbReference type="ARBA" id="ARBA00023221"/>
    </source>
</evidence>
<evidence type="ECO:0000313" key="22">
    <source>
        <dbReference type="EMBL" id="KAJ9685179.1"/>
    </source>
</evidence>
<dbReference type="Pfam" id="PF00067">
    <property type="entry name" value="p450"/>
    <property type="match status" value="1"/>
</dbReference>
<evidence type="ECO:0000256" key="19">
    <source>
        <dbReference type="ARBA" id="ARBA00051013"/>
    </source>
</evidence>
<keyword evidence="7" id="KW-0808">Transferase</keyword>
<evidence type="ECO:0000256" key="3">
    <source>
        <dbReference type="ARBA" id="ARBA00010617"/>
    </source>
</evidence>
<dbReference type="AlphaFoldDB" id="A0AA39DIF6"/>
<evidence type="ECO:0000256" key="8">
    <source>
        <dbReference type="ARBA" id="ARBA00022723"/>
    </source>
</evidence>
<accession>A0AA39DIF6</accession>
<dbReference type="GO" id="GO:0016020">
    <property type="term" value="C:membrane"/>
    <property type="evidence" value="ECO:0007669"/>
    <property type="project" value="UniProtKB-SubCell"/>
</dbReference>
<proteinExistence type="inferred from homology"/>
<evidence type="ECO:0000313" key="23">
    <source>
        <dbReference type="Proteomes" id="UP001168098"/>
    </source>
</evidence>
<keyword evidence="14" id="KW-0443">Lipid metabolism</keyword>
<keyword evidence="16" id="KW-1207">Sterol metabolism</keyword>
<keyword evidence="6 20" id="KW-0349">Heme</keyword>
<evidence type="ECO:0000256" key="21">
    <source>
        <dbReference type="RuleBase" id="RU000461"/>
    </source>
</evidence>
<keyword evidence="13 21" id="KW-0503">Monooxygenase</keyword>
<dbReference type="PRINTS" id="PR00465">
    <property type="entry name" value="EP450IV"/>
</dbReference>
<dbReference type="InterPro" id="IPR001128">
    <property type="entry name" value="Cyt_P450"/>
</dbReference>
<evidence type="ECO:0000256" key="5">
    <source>
        <dbReference type="ARBA" id="ARBA00022603"/>
    </source>
</evidence>
<gene>
    <name evidence="22" type="ORF">PVL29_017275</name>
</gene>
<dbReference type="InterPro" id="IPR036396">
    <property type="entry name" value="Cyt_P450_sf"/>
</dbReference>